<dbReference type="AlphaFoldDB" id="A0A1E3H381"/>
<sequence length="137" mass="14175">MMANSVSNLFFKTAIAMLVVGMGAGIGMSVMGDHTIYSAHAHLNLLGFVVTAVYGTYFGLNPARAEGLLPKAVWAFHTLGTAVMFPALSLLLLGHGAAEPVVALSSIAVFVAALGFMAAVFRPVRNAARRGALVAAE</sequence>
<proteinExistence type="predicted"/>
<dbReference type="Proteomes" id="UP000094622">
    <property type="component" value="Unassembled WGS sequence"/>
</dbReference>
<evidence type="ECO:0000313" key="3">
    <source>
        <dbReference type="Proteomes" id="UP000094622"/>
    </source>
</evidence>
<keyword evidence="1" id="KW-0472">Membrane</keyword>
<keyword evidence="1" id="KW-0812">Transmembrane</keyword>
<protein>
    <recommendedName>
        <fullName evidence="4">Cytochrome C and Quinol oxidase polypeptide I</fullName>
    </recommendedName>
</protein>
<evidence type="ECO:0008006" key="4">
    <source>
        <dbReference type="Google" id="ProtNLM"/>
    </source>
</evidence>
<comment type="caution">
    <text evidence="2">The sequence shown here is derived from an EMBL/GenBank/DDBJ whole genome shotgun (WGS) entry which is preliminary data.</text>
</comment>
<keyword evidence="1" id="KW-1133">Transmembrane helix</keyword>
<name>A0A1E3H381_9HYPH</name>
<gene>
    <name evidence="2" type="ORF">A6302_01876</name>
</gene>
<accession>A0A1E3H381</accession>
<organism evidence="2 3">
    <name type="scientific">Methylobrevis pamukkalensis</name>
    <dbReference type="NCBI Taxonomy" id="1439726"/>
    <lineage>
        <taxon>Bacteria</taxon>
        <taxon>Pseudomonadati</taxon>
        <taxon>Pseudomonadota</taxon>
        <taxon>Alphaproteobacteria</taxon>
        <taxon>Hyphomicrobiales</taxon>
        <taxon>Pleomorphomonadaceae</taxon>
        <taxon>Methylobrevis</taxon>
    </lineage>
</organism>
<evidence type="ECO:0000313" key="2">
    <source>
        <dbReference type="EMBL" id="ODN70772.1"/>
    </source>
</evidence>
<reference evidence="2 3" key="1">
    <citation type="submission" date="2016-07" db="EMBL/GenBank/DDBJ databases">
        <title>Draft Genome Sequence of Methylobrevis pamukkalensis PK2.</title>
        <authorList>
            <person name="Vasilenko O.V."/>
            <person name="Doronina N.V."/>
            <person name="Shmareva M.N."/>
            <person name="Tarlachkov S.V."/>
            <person name="Mustakhimov I."/>
            <person name="Trotsenko Y.A."/>
        </authorList>
    </citation>
    <scope>NUCLEOTIDE SEQUENCE [LARGE SCALE GENOMIC DNA]</scope>
    <source>
        <strain evidence="2 3">PK2</strain>
    </source>
</reference>
<feature type="transmembrane region" description="Helical" evidence="1">
    <location>
        <begin position="43"/>
        <end position="60"/>
    </location>
</feature>
<keyword evidence="3" id="KW-1185">Reference proteome</keyword>
<evidence type="ECO:0000256" key="1">
    <source>
        <dbReference type="SAM" id="Phobius"/>
    </source>
</evidence>
<feature type="transmembrane region" description="Helical" evidence="1">
    <location>
        <begin position="101"/>
        <end position="121"/>
    </location>
</feature>
<dbReference type="EMBL" id="MCRJ01000039">
    <property type="protein sequence ID" value="ODN70772.1"/>
    <property type="molecule type" value="Genomic_DNA"/>
</dbReference>
<feature type="transmembrane region" description="Helical" evidence="1">
    <location>
        <begin position="9"/>
        <end position="31"/>
    </location>
</feature>
<feature type="transmembrane region" description="Helical" evidence="1">
    <location>
        <begin position="72"/>
        <end position="95"/>
    </location>
</feature>